<keyword evidence="10" id="KW-1185">Reference proteome</keyword>
<dbReference type="PANTHER" id="PTHR43409">
    <property type="entry name" value="ANAEROBIC MAGNESIUM-PROTOPORPHYRIN IX MONOMETHYL ESTER CYCLASE-RELATED"/>
    <property type="match status" value="1"/>
</dbReference>
<protein>
    <submittedName>
        <fullName evidence="9">B12-binding domain-containing radical SAM protein</fullName>
    </submittedName>
</protein>
<proteinExistence type="predicted"/>
<reference evidence="9 10" key="1">
    <citation type="submission" date="2024-09" db="EMBL/GenBank/DDBJ databases">
        <title>Laminarin stimulates single cell rates of sulfate reduction while oxygen inhibits transcriptomic activity in coastal marine sediment.</title>
        <authorList>
            <person name="Lindsay M."/>
            <person name="Orcutt B."/>
            <person name="Emerson D."/>
            <person name="Stepanauskas R."/>
            <person name="D'Angelo T."/>
        </authorList>
    </citation>
    <scope>NUCLEOTIDE SEQUENCE [LARGE SCALE GENOMIC DNA]</scope>
    <source>
        <strain evidence="9">SAG AM-311-K15</strain>
    </source>
</reference>
<evidence type="ECO:0000256" key="4">
    <source>
        <dbReference type="ARBA" id="ARBA00023004"/>
    </source>
</evidence>
<comment type="caution">
    <text evidence="9">The sequence shown here is derived from an EMBL/GenBank/DDBJ whole genome shotgun (WGS) entry which is preliminary data.</text>
</comment>
<keyword evidence="6" id="KW-0812">Transmembrane</keyword>
<evidence type="ECO:0000256" key="2">
    <source>
        <dbReference type="ARBA" id="ARBA00022691"/>
    </source>
</evidence>
<evidence type="ECO:0000313" key="9">
    <source>
        <dbReference type="EMBL" id="MFC1848980.1"/>
    </source>
</evidence>
<keyword evidence="3" id="KW-0479">Metal-binding</keyword>
<dbReference type="SFLD" id="SFLDG01082">
    <property type="entry name" value="B12-binding_domain_containing"/>
    <property type="match status" value="1"/>
</dbReference>
<feature type="domain" description="B12-binding" evidence="7">
    <location>
        <begin position="1"/>
        <end position="143"/>
    </location>
</feature>
<dbReference type="InterPro" id="IPR051198">
    <property type="entry name" value="BchE-like"/>
</dbReference>
<dbReference type="Gene3D" id="3.80.30.20">
    <property type="entry name" value="tm_1862 like domain"/>
    <property type="match status" value="1"/>
</dbReference>
<dbReference type="InterPro" id="IPR058240">
    <property type="entry name" value="rSAM_sf"/>
</dbReference>
<feature type="transmembrane region" description="Helical" evidence="6">
    <location>
        <begin position="442"/>
        <end position="463"/>
    </location>
</feature>
<dbReference type="EMBL" id="JBHPBY010000015">
    <property type="protein sequence ID" value="MFC1848980.1"/>
    <property type="molecule type" value="Genomic_DNA"/>
</dbReference>
<evidence type="ECO:0000313" key="10">
    <source>
        <dbReference type="Proteomes" id="UP001594351"/>
    </source>
</evidence>
<dbReference type="PROSITE" id="PS51918">
    <property type="entry name" value="RADICAL_SAM"/>
    <property type="match status" value="1"/>
</dbReference>
<dbReference type="SMART" id="SM00729">
    <property type="entry name" value="Elp3"/>
    <property type="match status" value="1"/>
</dbReference>
<evidence type="ECO:0000256" key="6">
    <source>
        <dbReference type="SAM" id="Phobius"/>
    </source>
</evidence>
<dbReference type="InterPro" id="IPR006638">
    <property type="entry name" value="Elp3/MiaA/NifB-like_rSAM"/>
</dbReference>
<accession>A0ABV6YS07</accession>
<dbReference type="SFLD" id="SFLDS00029">
    <property type="entry name" value="Radical_SAM"/>
    <property type="match status" value="1"/>
</dbReference>
<dbReference type="InterPro" id="IPR023404">
    <property type="entry name" value="rSAM_horseshoe"/>
</dbReference>
<comment type="cofactor">
    <cofactor evidence="1">
        <name>[4Fe-4S] cluster</name>
        <dbReference type="ChEBI" id="CHEBI:49883"/>
    </cofactor>
</comment>
<gene>
    <name evidence="9" type="ORF">ACFL27_02115</name>
</gene>
<keyword evidence="5" id="KW-0411">Iron-sulfur</keyword>
<evidence type="ECO:0000256" key="1">
    <source>
        <dbReference type="ARBA" id="ARBA00001966"/>
    </source>
</evidence>
<dbReference type="Gene3D" id="3.40.50.280">
    <property type="entry name" value="Cobalamin-binding domain"/>
    <property type="match status" value="1"/>
</dbReference>
<dbReference type="SUPFAM" id="SSF102114">
    <property type="entry name" value="Radical SAM enzymes"/>
    <property type="match status" value="1"/>
</dbReference>
<evidence type="ECO:0000259" key="8">
    <source>
        <dbReference type="PROSITE" id="PS51918"/>
    </source>
</evidence>
<dbReference type="InterPro" id="IPR007197">
    <property type="entry name" value="rSAM"/>
</dbReference>
<keyword evidence="2" id="KW-0949">S-adenosyl-L-methionine</keyword>
<dbReference type="CDD" id="cd02068">
    <property type="entry name" value="radical_SAM_B12_BD"/>
    <property type="match status" value="1"/>
</dbReference>
<keyword evidence="6" id="KW-1133">Transmembrane helix</keyword>
<keyword evidence="6" id="KW-0472">Membrane</keyword>
<evidence type="ECO:0000259" key="7">
    <source>
        <dbReference type="PROSITE" id="PS51332"/>
    </source>
</evidence>
<dbReference type="InterPro" id="IPR006158">
    <property type="entry name" value="Cobalamin-bd"/>
</dbReference>
<keyword evidence="4" id="KW-0408">Iron</keyword>
<feature type="domain" description="Radical SAM core" evidence="8">
    <location>
        <begin position="210"/>
        <end position="448"/>
    </location>
</feature>
<dbReference type="Proteomes" id="UP001594351">
    <property type="component" value="Unassembled WGS sequence"/>
</dbReference>
<sequence length="507" mass="58442">MKLLLVEITCPDIRAFGVRSLASFVKTAGHTVNILFLPPFFEQLRPESGTVHLYPDRIITDFLKLSKQFDLVGISFLTYYFDRAVQLTQSIHDKLDIAVIWGGIHATTRPEECLQHADMVCLGEGEEALVELLDTLERDGDIKAIKNICSRHKGQIFTNPVRPLIKDINSLPFPDYDLKTHYAYSIFDDAIVPLNDRLMKFFSEAGPLSQLGTYYQYKTMASRGCPHHCAFCCNSIYREMYRHEKYLRWRSNEMLFQEIESALQAVPYFNSIMFFDDSFFAMPNKVMKNFTAEYKERIGLPFATQSSPQTTNAQKLDYLTDAGMVYLEMGIQTGSDRINSMYKRKQTQAQVLQAAQAINAVTGKILPPDYHLILDNNWETDADVLETLDLVLRLPRPFGLKPSSLVLYPGTELFRIAQEEGLITDEKEDVYRKAFGAPKSTYLNLLILMVNYSFIPLGLVRFLKRPFFLKHFNKNSWHPLFSAVRTVIHFTDRARRKIKKLTKRRGR</sequence>
<evidence type="ECO:0000256" key="3">
    <source>
        <dbReference type="ARBA" id="ARBA00022723"/>
    </source>
</evidence>
<dbReference type="PROSITE" id="PS51332">
    <property type="entry name" value="B12_BINDING"/>
    <property type="match status" value="1"/>
</dbReference>
<dbReference type="CDD" id="cd01335">
    <property type="entry name" value="Radical_SAM"/>
    <property type="match status" value="1"/>
</dbReference>
<organism evidence="9 10">
    <name type="scientific">candidate division CSSED10-310 bacterium</name>
    <dbReference type="NCBI Taxonomy" id="2855610"/>
    <lineage>
        <taxon>Bacteria</taxon>
        <taxon>Bacteria division CSSED10-310</taxon>
    </lineage>
</organism>
<dbReference type="Pfam" id="PF04055">
    <property type="entry name" value="Radical_SAM"/>
    <property type="match status" value="1"/>
</dbReference>
<name>A0ABV6YS07_UNCC1</name>
<dbReference type="Pfam" id="PF02310">
    <property type="entry name" value="B12-binding"/>
    <property type="match status" value="1"/>
</dbReference>
<evidence type="ECO:0000256" key="5">
    <source>
        <dbReference type="ARBA" id="ARBA00023014"/>
    </source>
</evidence>